<dbReference type="CDD" id="cd07061">
    <property type="entry name" value="HP_HAP_like"/>
    <property type="match status" value="1"/>
</dbReference>
<accession>A0ABR3ZZF4</accession>
<dbReference type="EMBL" id="JBEFKJ010000034">
    <property type="protein sequence ID" value="KAL2038131.1"/>
    <property type="molecule type" value="Genomic_DNA"/>
</dbReference>
<evidence type="ECO:0000313" key="6">
    <source>
        <dbReference type="EMBL" id="KAL2038131.1"/>
    </source>
</evidence>
<keyword evidence="5" id="KW-0812">Transmembrane</keyword>
<dbReference type="Pfam" id="PF00328">
    <property type="entry name" value="His_Phos_2"/>
    <property type="match status" value="1"/>
</dbReference>
<evidence type="ECO:0000256" key="2">
    <source>
        <dbReference type="ARBA" id="ARBA00012632"/>
    </source>
</evidence>
<gene>
    <name evidence="6" type="ORF">N7G274_009078</name>
</gene>
<dbReference type="Gene3D" id="3.40.50.1240">
    <property type="entry name" value="Phosphoglycerate mutase-like"/>
    <property type="match status" value="1"/>
</dbReference>
<dbReference type="PANTHER" id="PTHR20963">
    <property type="entry name" value="MULTIPLE INOSITOL POLYPHOSPHATE PHOSPHATASE-RELATED"/>
    <property type="match status" value="1"/>
</dbReference>
<evidence type="ECO:0000256" key="4">
    <source>
        <dbReference type="SAM" id="MobiDB-lite"/>
    </source>
</evidence>
<dbReference type="Proteomes" id="UP001590950">
    <property type="component" value="Unassembled WGS sequence"/>
</dbReference>
<reference evidence="6 7" key="1">
    <citation type="submission" date="2024-09" db="EMBL/GenBank/DDBJ databases">
        <title>Rethinking Asexuality: The Enigmatic Case of Functional Sexual Genes in Lepraria (Stereocaulaceae).</title>
        <authorList>
            <person name="Doellman M."/>
            <person name="Sun Y."/>
            <person name="Barcenas-Pena A."/>
            <person name="Lumbsch H.T."/>
            <person name="Grewe F."/>
        </authorList>
    </citation>
    <scope>NUCLEOTIDE SEQUENCE [LARGE SCALE GENOMIC DNA]</scope>
    <source>
        <strain evidence="6 7">Mercado 3170</strain>
    </source>
</reference>
<organism evidence="6 7">
    <name type="scientific">Stereocaulon virgatum</name>
    <dbReference type="NCBI Taxonomy" id="373712"/>
    <lineage>
        <taxon>Eukaryota</taxon>
        <taxon>Fungi</taxon>
        <taxon>Dikarya</taxon>
        <taxon>Ascomycota</taxon>
        <taxon>Pezizomycotina</taxon>
        <taxon>Lecanoromycetes</taxon>
        <taxon>OSLEUM clade</taxon>
        <taxon>Lecanoromycetidae</taxon>
        <taxon>Lecanorales</taxon>
        <taxon>Lecanorineae</taxon>
        <taxon>Stereocaulaceae</taxon>
        <taxon>Stereocaulon</taxon>
    </lineage>
</organism>
<keyword evidence="7" id="KW-1185">Reference proteome</keyword>
<comment type="similarity">
    <text evidence="1">Belongs to the histidine acid phosphatase family.</text>
</comment>
<evidence type="ECO:0000256" key="3">
    <source>
        <dbReference type="ARBA" id="ARBA00022801"/>
    </source>
</evidence>
<sequence length="606" mass="65758">MASTAYTYKKLDSPEGVALKDLTQPPSPWTEDSKAAPLSNQGTSRGHSTIQIVIVTMVSSALLLVTTLSLVRAAWFEKRATTTASSSSTNTVPQYFQTTPEIFAGPTATGRVPFLAETNPAPFGASRSFVPNTPLETALPIVGNTNNASIFQLMGQLSPYFPNPTGFGVNEYPLPAGANISQVHVLHRHGSRYPTTGAAAQVIGKTLSAIAANGTANFTGALSFLNSYSYGLGTEILVPVGRQEMFDSGVLHYYNYGHLYDTSTKIIARTTTQDRMLKSAEYFIAGFFGLRWTNNATLELIIEQPGFNNSLAGYFNCNNSNLAVSEGGVNASRVWENIYLKNATARFNALSPSFNWTIANVYNVQTLCPYETVAFGYSAFCDLFTYEEWQGFEYSIDINFAGGYYFQSPTGRAVGIGYVEEVLARLTNHTITSTTAQDNITLDNNTVTFPLNQTLYFDFSHDVNMAAILTAFGLTQFAPLLSPTAFNPNRSLIVSHLQNFGARLDIEIIKAPQPVAANRTEVGTTAYTSGPPTSYVHFIINQRTLPLGASFPACGNRTDGWCELQTFITVQHQSLATANYDYACNGKYPAVPYGSITNGAPQPTAT</sequence>
<dbReference type="SUPFAM" id="SSF53254">
    <property type="entry name" value="Phosphoglycerate mutase-like"/>
    <property type="match status" value="1"/>
</dbReference>
<evidence type="ECO:0000256" key="1">
    <source>
        <dbReference type="ARBA" id="ARBA00005375"/>
    </source>
</evidence>
<dbReference type="InterPro" id="IPR029033">
    <property type="entry name" value="His_PPase_superfam"/>
</dbReference>
<feature type="region of interest" description="Disordered" evidence="4">
    <location>
        <begin position="17"/>
        <end position="44"/>
    </location>
</feature>
<dbReference type="EC" id="3.1.3.8" evidence="2"/>
<comment type="caution">
    <text evidence="6">The sequence shown here is derived from an EMBL/GenBank/DDBJ whole genome shotgun (WGS) entry which is preliminary data.</text>
</comment>
<name>A0ABR3ZZF4_9LECA</name>
<feature type="transmembrane region" description="Helical" evidence="5">
    <location>
        <begin position="52"/>
        <end position="75"/>
    </location>
</feature>
<keyword evidence="5" id="KW-0472">Membrane</keyword>
<proteinExistence type="inferred from homology"/>
<dbReference type="PROSITE" id="PS00616">
    <property type="entry name" value="HIS_ACID_PHOSPHAT_1"/>
    <property type="match status" value="1"/>
</dbReference>
<dbReference type="InterPro" id="IPR000560">
    <property type="entry name" value="His_Pase_clade-2"/>
</dbReference>
<protein>
    <recommendedName>
        <fullName evidence="2">3-phytase</fullName>
        <ecNumber evidence="2">3.1.3.8</ecNumber>
    </recommendedName>
</protein>
<keyword evidence="3" id="KW-0378">Hydrolase</keyword>
<keyword evidence="5" id="KW-1133">Transmembrane helix</keyword>
<dbReference type="PANTHER" id="PTHR20963:SF43">
    <property type="entry name" value="PUTATIVE (AFU_ORTHOLOGUE AFUA_7G01240)-RELATED"/>
    <property type="match status" value="1"/>
</dbReference>
<evidence type="ECO:0000256" key="5">
    <source>
        <dbReference type="SAM" id="Phobius"/>
    </source>
</evidence>
<evidence type="ECO:0000313" key="7">
    <source>
        <dbReference type="Proteomes" id="UP001590950"/>
    </source>
</evidence>
<dbReference type="InterPro" id="IPR033379">
    <property type="entry name" value="Acid_Pase_AS"/>
</dbReference>